<gene>
    <name evidence="2" type="ORF">ZIOFF_019113</name>
</gene>
<dbReference type="AlphaFoldDB" id="A0A8J5H729"/>
<organism evidence="2 3">
    <name type="scientific">Zingiber officinale</name>
    <name type="common">Ginger</name>
    <name type="synonym">Amomum zingiber</name>
    <dbReference type="NCBI Taxonomy" id="94328"/>
    <lineage>
        <taxon>Eukaryota</taxon>
        <taxon>Viridiplantae</taxon>
        <taxon>Streptophyta</taxon>
        <taxon>Embryophyta</taxon>
        <taxon>Tracheophyta</taxon>
        <taxon>Spermatophyta</taxon>
        <taxon>Magnoliopsida</taxon>
        <taxon>Liliopsida</taxon>
        <taxon>Zingiberales</taxon>
        <taxon>Zingiberaceae</taxon>
        <taxon>Zingiber</taxon>
    </lineage>
</organism>
<accession>A0A8J5H729</accession>
<dbReference type="EMBL" id="JACMSC010000005">
    <property type="protein sequence ID" value="KAG6521979.1"/>
    <property type="molecule type" value="Genomic_DNA"/>
</dbReference>
<protein>
    <submittedName>
        <fullName evidence="2">Uncharacterized protein</fullName>
    </submittedName>
</protein>
<sequence length="100" mass="11367">MQFHRLLCSSRPHWVVLGQDQGSTSCPSRSPPPRPDHRRPTSLMLARSLLYPRPRPDFPSSSPDLEQGGYLVWTFTTTTFSGYEIAMECIDLGKLLLIYT</sequence>
<comment type="caution">
    <text evidence="2">The sequence shown here is derived from an EMBL/GenBank/DDBJ whole genome shotgun (WGS) entry which is preliminary data.</text>
</comment>
<dbReference type="Proteomes" id="UP000734854">
    <property type="component" value="Unassembled WGS sequence"/>
</dbReference>
<keyword evidence="3" id="KW-1185">Reference proteome</keyword>
<proteinExistence type="predicted"/>
<name>A0A8J5H729_ZINOF</name>
<feature type="region of interest" description="Disordered" evidence="1">
    <location>
        <begin position="19"/>
        <end position="40"/>
    </location>
</feature>
<reference evidence="2 3" key="1">
    <citation type="submission" date="2020-08" db="EMBL/GenBank/DDBJ databases">
        <title>Plant Genome Project.</title>
        <authorList>
            <person name="Zhang R.-G."/>
        </authorList>
    </citation>
    <scope>NUCLEOTIDE SEQUENCE [LARGE SCALE GENOMIC DNA]</scope>
    <source>
        <tissue evidence="2">Rhizome</tissue>
    </source>
</reference>
<evidence type="ECO:0000256" key="1">
    <source>
        <dbReference type="SAM" id="MobiDB-lite"/>
    </source>
</evidence>
<evidence type="ECO:0000313" key="2">
    <source>
        <dbReference type="EMBL" id="KAG6521979.1"/>
    </source>
</evidence>
<evidence type="ECO:0000313" key="3">
    <source>
        <dbReference type="Proteomes" id="UP000734854"/>
    </source>
</evidence>